<dbReference type="InterPro" id="IPR000524">
    <property type="entry name" value="Tscrpt_reg_HTH_GntR"/>
</dbReference>
<evidence type="ECO:0000259" key="4">
    <source>
        <dbReference type="PROSITE" id="PS50949"/>
    </source>
</evidence>
<dbReference type="GO" id="GO:0003700">
    <property type="term" value="F:DNA-binding transcription factor activity"/>
    <property type="evidence" value="ECO:0007669"/>
    <property type="project" value="InterPro"/>
</dbReference>
<dbReference type="AlphaFoldDB" id="A0A8J6YRR7"/>
<keyword evidence="6" id="KW-1185">Reference proteome</keyword>
<evidence type="ECO:0000256" key="2">
    <source>
        <dbReference type="ARBA" id="ARBA00023125"/>
    </source>
</evidence>
<sequence length="231" mass="25521">MPDTIASLSAIQTATATDQVFEALYHALITFGLPPGTKVSEAEIAKQLGVSRQPVRDAFFRLSQLGFLSIRPQRATLITKISEIGVHQAAYVRAALEAACIRDAAACIGAEDLAELRTLIARQKLAIETGPRSVFHELDDLLHRRICEMSGHGHAWSLIQEQKAHIDRVRFLSLSFGQQNAYDQHVDIVEALAAGDADAAETCLRDHLSRIRSILPVVRQENPQYFEDPET</sequence>
<feature type="domain" description="HTH gntR-type" evidence="4">
    <location>
        <begin position="14"/>
        <end position="81"/>
    </location>
</feature>
<dbReference type="InterPro" id="IPR011711">
    <property type="entry name" value="GntR_C"/>
</dbReference>
<dbReference type="PANTHER" id="PTHR43537:SF6">
    <property type="entry name" value="HTH-TYPE TRANSCRIPTIONAL REPRESSOR RSPR"/>
    <property type="match status" value="1"/>
</dbReference>
<dbReference type="SMART" id="SM00895">
    <property type="entry name" value="FCD"/>
    <property type="match status" value="1"/>
</dbReference>
<dbReference type="SMART" id="SM00345">
    <property type="entry name" value="HTH_GNTR"/>
    <property type="match status" value="1"/>
</dbReference>
<dbReference type="Pfam" id="PF00392">
    <property type="entry name" value="GntR"/>
    <property type="match status" value="1"/>
</dbReference>
<dbReference type="InterPro" id="IPR036388">
    <property type="entry name" value="WH-like_DNA-bd_sf"/>
</dbReference>
<accession>A0A8J6YRR7</accession>
<dbReference type="InterPro" id="IPR008920">
    <property type="entry name" value="TF_FadR/GntR_C"/>
</dbReference>
<keyword evidence="1" id="KW-0805">Transcription regulation</keyword>
<keyword evidence="2" id="KW-0238">DNA-binding</keyword>
<dbReference type="SUPFAM" id="SSF46785">
    <property type="entry name" value="Winged helix' DNA-binding domain"/>
    <property type="match status" value="1"/>
</dbReference>
<reference evidence="5" key="1">
    <citation type="submission" date="2020-09" db="EMBL/GenBank/DDBJ databases">
        <title>A novel bacterium of genus Mangrovicoccus, isolated from South China Sea.</title>
        <authorList>
            <person name="Huang H."/>
            <person name="Mo K."/>
            <person name="Hu Y."/>
        </authorList>
    </citation>
    <scope>NUCLEOTIDE SEQUENCE</scope>
    <source>
        <strain evidence="5">HB182678</strain>
    </source>
</reference>
<dbReference type="RefSeq" id="WP_193181624.1">
    <property type="nucleotide sequence ID" value="NZ_JACVXA010000019.1"/>
</dbReference>
<dbReference type="Gene3D" id="1.20.120.530">
    <property type="entry name" value="GntR ligand-binding domain-like"/>
    <property type="match status" value="1"/>
</dbReference>
<protein>
    <submittedName>
        <fullName evidence="5">GntR family transcriptional regulator</fullName>
    </submittedName>
</protein>
<dbReference type="Pfam" id="PF07729">
    <property type="entry name" value="FCD"/>
    <property type="match status" value="1"/>
</dbReference>
<evidence type="ECO:0000256" key="3">
    <source>
        <dbReference type="ARBA" id="ARBA00023163"/>
    </source>
</evidence>
<name>A0A8J6YRR7_9RHOB</name>
<dbReference type="EMBL" id="JACVXA010000019">
    <property type="protein sequence ID" value="MBE3638208.1"/>
    <property type="molecule type" value="Genomic_DNA"/>
</dbReference>
<comment type="caution">
    <text evidence="5">The sequence shown here is derived from an EMBL/GenBank/DDBJ whole genome shotgun (WGS) entry which is preliminary data.</text>
</comment>
<dbReference type="Gene3D" id="1.10.10.10">
    <property type="entry name" value="Winged helix-like DNA-binding domain superfamily/Winged helix DNA-binding domain"/>
    <property type="match status" value="1"/>
</dbReference>
<gene>
    <name evidence="5" type="ORF">ICN82_08360</name>
</gene>
<organism evidence="5 6">
    <name type="scientific">Mangrovicoccus algicola</name>
    <dbReference type="NCBI Taxonomy" id="2771008"/>
    <lineage>
        <taxon>Bacteria</taxon>
        <taxon>Pseudomonadati</taxon>
        <taxon>Pseudomonadota</taxon>
        <taxon>Alphaproteobacteria</taxon>
        <taxon>Rhodobacterales</taxon>
        <taxon>Paracoccaceae</taxon>
        <taxon>Mangrovicoccus</taxon>
    </lineage>
</organism>
<keyword evidence="3" id="KW-0804">Transcription</keyword>
<evidence type="ECO:0000313" key="6">
    <source>
        <dbReference type="Proteomes" id="UP000609121"/>
    </source>
</evidence>
<evidence type="ECO:0000313" key="5">
    <source>
        <dbReference type="EMBL" id="MBE3638208.1"/>
    </source>
</evidence>
<dbReference type="Proteomes" id="UP000609121">
    <property type="component" value="Unassembled WGS sequence"/>
</dbReference>
<dbReference type="PROSITE" id="PS50949">
    <property type="entry name" value="HTH_GNTR"/>
    <property type="match status" value="1"/>
</dbReference>
<evidence type="ECO:0000256" key="1">
    <source>
        <dbReference type="ARBA" id="ARBA00023015"/>
    </source>
</evidence>
<proteinExistence type="predicted"/>
<dbReference type="InterPro" id="IPR036390">
    <property type="entry name" value="WH_DNA-bd_sf"/>
</dbReference>
<dbReference type="SUPFAM" id="SSF48008">
    <property type="entry name" value="GntR ligand-binding domain-like"/>
    <property type="match status" value="1"/>
</dbReference>
<dbReference type="GO" id="GO:0003677">
    <property type="term" value="F:DNA binding"/>
    <property type="evidence" value="ECO:0007669"/>
    <property type="project" value="UniProtKB-KW"/>
</dbReference>
<dbReference type="PANTHER" id="PTHR43537">
    <property type="entry name" value="TRANSCRIPTIONAL REGULATOR, GNTR FAMILY"/>
    <property type="match status" value="1"/>
</dbReference>